<dbReference type="EC" id="2.6.1.52" evidence="4"/>
<evidence type="ECO:0000256" key="4">
    <source>
        <dbReference type="ARBA" id="ARBA00013030"/>
    </source>
</evidence>
<keyword evidence="7" id="KW-0808">Transferase</keyword>
<dbReference type="EMBL" id="UINC01001159">
    <property type="protein sequence ID" value="SUZ72802.1"/>
    <property type="molecule type" value="Genomic_DNA"/>
</dbReference>
<keyword evidence="5" id="KW-0032">Aminotransferase</keyword>
<dbReference type="SUPFAM" id="SSF53383">
    <property type="entry name" value="PLP-dependent transferases"/>
    <property type="match status" value="1"/>
</dbReference>
<evidence type="ECO:0000256" key="3">
    <source>
        <dbReference type="ARBA" id="ARBA00006904"/>
    </source>
</evidence>
<dbReference type="GO" id="GO:0030170">
    <property type="term" value="F:pyridoxal phosphate binding"/>
    <property type="evidence" value="ECO:0007669"/>
    <property type="project" value="TreeGrafter"/>
</dbReference>
<dbReference type="InterPro" id="IPR015422">
    <property type="entry name" value="PyrdxlP-dep_Trfase_small"/>
</dbReference>
<evidence type="ECO:0000256" key="9">
    <source>
        <dbReference type="ARBA" id="ARBA00023299"/>
    </source>
</evidence>
<dbReference type="UniPathway" id="UPA00135">
    <property type="reaction ID" value="UER00197"/>
</dbReference>
<evidence type="ECO:0000313" key="13">
    <source>
        <dbReference type="EMBL" id="SUZ72802.1"/>
    </source>
</evidence>
<sequence length="362" mass="40300">MTRVYNFGAGPAMLPIEVMEKARSEFLDYQGVGASIIEISHRSKEFDAVINETDRLLFELANIPDNYKVLYVHGGAQMQFSAVPMNLIARNPEKKAAYVESGNFAKLAIKEAIRYGKISVVASSETSNYDRIPELEMAEVDQKSSYLYITSNNTIYGTRWQQFPSTDNIPLVADMTSEFLSRELDISQFGIIFAGLQKNLGPAGLALVIIREDLLDYALPETPNLLTYRTYAEKHSLSNTNNTFAIYMMKLVLEWLKDHGGVTALELQNETKAALIYDAIDTSSFYLGTAEVAYRSTMNVTFNLAENDLLDGFLSQAHAQGLYALKGHRNVGGVRASIYNAMPAAGCQALVDFMKEFEKNHA</sequence>
<dbReference type="NCBIfam" id="TIGR01364">
    <property type="entry name" value="serC_1"/>
    <property type="match status" value="1"/>
</dbReference>
<dbReference type="GO" id="GO:0006564">
    <property type="term" value="P:L-serine biosynthetic process"/>
    <property type="evidence" value="ECO:0007669"/>
    <property type="project" value="UniProtKB-KW"/>
</dbReference>
<evidence type="ECO:0000256" key="6">
    <source>
        <dbReference type="ARBA" id="ARBA00022605"/>
    </source>
</evidence>
<dbReference type="PIRSF" id="PIRSF000525">
    <property type="entry name" value="SerC"/>
    <property type="match status" value="1"/>
</dbReference>
<accession>A0A381Q0G5</accession>
<evidence type="ECO:0000256" key="5">
    <source>
        <dbReference type="ARBA" id="ARBA00022576"/>
    </source>
</evidence>
<dbReference type="FunFam" id="3.40.640.10:FF:000010">
    <property type="entry name" value="Phosphoserine aminotransferase"/>
    <property type="match status" value="1"/>
</dbReference>
<comment type="catalytic activity">
    <reaction evidence="10">
        <text>4-(phosphooxy)-L-threonine + 2-oxoglutarate = (R)-3-hydroxy-2-oxo-4-phosphooxybutanoate + L-glutamate</text>
        <dbReference type="Rhea" id="RHEA:16573"/>
        <dbReference type="ChEBI" id="CHEBI:16810"/>
        <dbReference type="ChEBI" id="CHEBI:29985"/>
        <dbReference type="ChEBI" id="CHEBI:58452"/>
        <dbReference type="ChEBI" id="CHEBI:58538"/>
        <dbReference type="EC" id="2.6.1.52"/>
    </reaction>
</comment>
<dbReference type="PANTHER" id="PTHR43247:SF1">
    <property type="entry name" value="PHOSPHOSERINE AMINOTRANSFERASE"/>
    <property type="match status" value="1"/>
</dbReference>
<comment type="catalytic activity">
    <reaction evidence="11">
        <text>O-phospho-L-serine + 2-oxoglutarate = 3-phosphooxypyruvate + L-glutamate</text>
        <dbReference type="Rhea" id="RHEA:14329"/>
        <dbReference type="ChEBI" id="CHEBI:16810"/>
        <dbReference type="ChEBI" id="CHEBI:18110"/>
        <dbReference type="ChEBI" id="CHEBI:29985"/>
        <dbReference type="ChEBI" id="CHEBI:57524"/>
        <dbReference type="EC" id="2.6.1.52"/>
    </reaction>
</comment>
<evidence type="ECO:0000256" key="8">
    <source>
        <dbReference type="ARBA" id="ARBA00022898"/>
    </source>
</evidence>
<comment type="similarity">
    <text evidence="3">Belongs to the class-V pyridoxal-phosphate-dependent aminotransferase family. SerC subfamily.</text>
</comment>
<dbReference type="InterPro" id="IPR015421">
    <property type="entry name" value="PyrdxlP-dep_Trfase_major"/>
</dbReference>
<comment type="cofactor">
    <cofactor evidence="1">
        <name>pyridoxal 5'-phosphate</name>
        <dbReference type="ChEBI" id="CHEBI:597326"/>
    </cofactor>
</comment>
<gene>
    <name evidence="13" type="ORF">METZ01_LOCUS25656</name>
</gene>
<evidence type="ECO:0000259" key="12">
    <source>
        <dbReference type="Pfam" id="PF00266"/>
    </source>
</evidence>
<dbReference type="HAMAP" id="MF_00160">
    <property type="entry name" value="SerC_aminotrans_5"/>
    <property type="match status" value="1"/>
</dbReference>
<dbReference type="NCBIfam" id="NF003764">
    <property type="entry name" value="PRK05355.1"/>
    <property type="match status" value="1"/>
</dbReference>
<reference evidence="13" key="1">
    <citation type="submission" date="2018-05" db="EMBL/GenBank/DDBJ databases">
        <authorList>
            <person name="Lanie J.A."/>
            <person name="Ng W.-L."/>
            <person name="Kazmierczak K.M."/>
            <person name="Andrzejewski T.M."/>
            <person name="Davidsen T.M."/>
            <person name="Wayne K.J."/>
            <person name="Tettelin H."/>
            <person name="Glass J.I."/>
            <person name="Rusch D."/>
            <person name="Podicherti R."/>
            <person name="Tsui H.-C.T."/>
            <person name="Winkler M.E."/>
        </authorList>
    </citation>
    <scope>NUCLEOTIDE SEQUENCE</scope>
</reference>
<dbReference type="Pfam" id="PF00266">
    <property type="entry name" value="Aminotran_5"/>
    <property type="match status" value="1"/>
</dbReference>
<keyword evidence="9" id="KW-0718">Serine biosynthesis</keyword>
<evidence type="ECO:0000256" key="7">
    <source>
        <dbReference type="ARBA" id="ARBA00022679"/>
    </source>
</evidence>
<dbReference type="InterPro" id="IPR015424">
    <property type="entry name" value="PyrdxlP-dep_Trfase"/>
</dbReference>
<protein>
    <recommendedName>
        <fullName evidence="4">phosphoserine transaminase</fullName>
        <ecNumber evidence="4">2.6.1.52</ecNumber>
    </recommendedName>
</protein>
<organism evidence="13">
    <name type="scientific">marine metagenome</name>
    <dbReference type="NCBI Taxonomy" id="408172"/>
    <lineage>
        <taxon>unclassified sequences</taxon>
        <taxon>metagenomes</taxon>
        <taxon>ecological metagenomes</taxon>
    </lineage>
</organism>
<dbReference type="AlphaFoldDB" id="A0A381Q0G5"/>
<evidence type="ECO:0000256" key="10">
    <source>
        <dbReference type="ARBA" id="ARBA00047630"/>
    </source>
</evidence>
<dbReference type="Gene3D" id="3.40.640.10">
    <property type="entry name" value="Type I PLP-dependent aspartate aminotransferase-like (Major domain)"/>
    <property type="match status" value="1"/>
</dbReference>
<proteinExistence type="inferred from homology"/>
<keyword evidence="6" id="KW-0028">Amino-acid biosynthesis</keyword>
<dbReference type="GO" id="GO:0005737">
    <property type="term" value="C:cytoplasm"/>
    <property type="evidence" value="ECO:0007669"/>
    <property type="project" value="TreeGrafter"/>
</dbReference>
<evidence type="ECO:0000256" key="1">
    <source>
        <dbReference type="ARBA" id="ARBA00001933"/>
    </source>
</evidence>
<dbReference type="GO" id="GO:0004648">
    <property type="term" value="F:O-phospho-L-serine:2-oxoglutarate aminotransferase activity"/>
    <property type="evidence" value="ECO:0007669"/>
    <property type="project" value="UniProtKB-EC"/>
</dbReference>
<dbReference type="InterPro" id="IPR022278">
    <property type="entry name" value="Pser_aminoTfrase"/>
</dbReference>
<evidence type="ECO:0000256" key="11">
    <source>
        <dbReference type="ARBA" id="ARBA00049007"/>
    </source>
</evidence>
<feature type="domain" description="Aminotransferase class V" evidence="12">
    <location>
        <begin position="4"/>
        <end position="350"/>
    </location>
</feature>
<evidence type="ECO:0000256" key="2">
    <source>
        <dbReference type="ARBA" id="ARBA00005099"/>
    </source>
</evidence>
<dbReference type="PANTHER" id="PTHR43247">
    <property type="entry name" value="PHOSPHOSERINE AMINOTRANSFERASE"/>
    <property type="match status" value="1"/>
</dbReference>
<dbReference type="Gene3D" id="3.90.1150.10">
    <property type="entry name" value="Aspartate Aminotransferase, domain 1"/>
    <property type="match status" value="1"/>
</dbReference>
<keyword evidence="8" id="KW-0663">Pyridoxal phosphate</keyword>
<comment type="pathway">
    <text evidence="2">Amino-acid biosynthesis; L-serine biosynthesis; L-serine from 3-phospho-D-glycerate: step 2/3.</text>
</comment>
<dbReference type="InterPro" id="IPR000192">
    <property type="entry name" value="Aminotrans_V_dom"/>
</dbReference>
<dbReference type="FunFam" id="3.90.1150.10:FF:000006">
    <property type="entry name" value="Phosphoserine aminotransferase"/>
    <property type="match status" value="1"/>
</dbReference>
<name>A0A381Q0G5_9ZZZZ</name>